<evidence type="ECO:0000256" key="4">
    <source>
        <dbReference type="ARBA" id="ARBA00022692"/>
    </source>
</evidence>
<comment type="subcellular location">
    <subcellularLocation>
        <location evidence="1">Cell membrane</location>
        <topology evidence="1">Single-pass membrane protein</topology>
    </subcellularLocation>
    <subcellularLocation>
        <location evidence="7">Cell membrane</location>
        <topology evidence="7">Single-pass type II membrane protein</topology>
    </subcellularLocation>
</comment>
<sequence>MARRVSRVSTGGEEVELNMTPMLDVVFILLIFFIVTSVFIKEPGVSVIRPDAMTEERENPSMLVAVTATNEVWVNRRAYEMVELRGVIEQLLQENPKGRAMIQGDETADIGIILDVQDLLTEMGVDVKISTLQD</sequence>
<evidence type="ECO:0000256" key="8">
    <source>
        <dbReference type="SAM" id="Phobius"/>
    </source>
</evidence>
<dbReference type="EMBL" id="FNHG01000004">
    <property type="protein sequence ID" value="SDM07001.1"/>
    <property type="molecule type" value="Genomic_DNA"/>
</dbReference>
<keyword evidence="4 7" id="KW-0812">Transmembrane</keyword>
<dbReference type="GO" id="GO:0022857">
    <property type="term" value="F:transmembrane transporter activity"/>
    <property type="evidence" value="ECO:0007669"/>
    <property type="project" value="InterPro"/>
</dbReference>
<dbReference type="STRING" id="144026.SAMN04488568_104193"/>
<evidence type="ECO:0000313" key="9">
    <source>
        <dbReference type="EMBL" id="SDM07001.1"/>
    </source>
</evidence>
<protein>
    <submittedName>
        <fullName evidence="9">Outer membrane transport energization protein ExbD</fullName>
    </submittedName>
</protein>
<accession>A0A1G9Q8G1</accession>
<keyword evidence="3" id="KW-1003">Cell membrane</keyword>
<keyword evidence="6 8" id="KW-0472">Membrane</keyword>
<dbReference type="InterPro" id="IPR003400">
    <property type="entry name" value="ExbD"/>
</dbReference>
<proteinExistence type="inferred from homology"/>
<evidence type="ECO:0000256" key="3">
    <source>
        <dbReference type="ARBA" id="ARBA00022475"/>
    </source>
</evidence>
<gene>
    <name evidence="9" type="ORF">SAMN04488568_104193</name>
</gene>
<dbReference type="RefSeq" id="WP_091768068.1">
    <property type="nucleotide sequence ID" value="NZ_FNHG01000004.1"/>
</dbReference>
<comment type="similarity">
    <text evidence="2 7">Belongs to the ExbD/TolR family.</text>
</comment>
<evidence type="ECO:0000256" key="7">
    <source>
        <dbReference type="RuleBase" id="RU003879"/>
    </source>
</evidence>
<dbReference type="GO" id="GO:0015031">
    <property type="term" value="P:protein transport"/>
    <property type="evidence" value="ECO:0007669"/>
    <property type="project" value="UniProtKB-KW"/>
</dbReference>
<name>A0A1G9Q8G1_9PROT</name>
<dbReference type="AlphaFoldDB" id="A0A1G9Q8G1"/>
<dbReference type="OrthoDB" id="5456447at2"/>
<keyword evidence="10" id="KW-1185">Reference proteome</keyword>
<organism evidence="9 10">
    <name type="scientific">Maricaulis salignorans</name>
    <dbReference type="NCBI Taxonomy" id="144026"/>
    <lineage>
        <taxon>Bacteria</taxon>
        <taxon>Pseudomonadati</taxon>
        <taxon>Pseudomonadota</taxon>
        <taxon>Alphaproteobacteria</taxon>
        <taxon>Maricaulales</taxon>
        <taxon>Maricaulaceae</taxon>
        <taxon>Maricaulis</taxon>
    </lineage>
</organism>
<dbReference type="Proteomes" id="UP000199759">
    <property type="component" value="Unassembled WGS sequence"/>
</dbReference>
<evidence type="ECO:0000256" key="2">
    <source>
        <dbReference type="ARBA" id="ARBA00005811"/>
    </source>
</evidence>
<evidence type="ECO:0000256" key="1">
    <source>
        <dbReference type="ARBA" id="ARBA00004162"/>
    </source>
</evidence>
<keyword evidence="7" id="KW-0813">Transport</keyword>
<evidence type="ECO:0000313" key="10">
    <source>
        <dbReference type="Proteomes" id="UP000199759"/>
    </source>
</evidence>
<keyword evidence="5 8" id="KW-1133">Transmembrane helix</keyword>
<feature type="transmembrane region" description="Helical" evidence="8">
    <location>
        <begin position="20"/>
        <end position="40"/>
    </location>
</feature>
<evidence type="ECO:0000256" key="6">
    <source>
        <dbReference type="ARBA" id="ARBA00023136"/>
    </source>
</evidence>
<dbReference type="PANTHER" id="PTHR30558">
    <property type="entry name" value="EXBD MEMBRANE COMPONENT OF PMF-DRIVEN MACROMOLECULE IMPORT SYSTEM"/>
    <property type="match status" value="1"/>
</dbReference>
<reference evidence="9 10" key="1">
    <citation type="submission" date="2016-10" db="EMBL/GenBank/DDBJ databases">
        <authorList>
            <person name="de Groot N.N."/>
        </authorList>
    </citation>
    <scope>NUCLEOTIDE SEQUENCE [LARGE SCALE GENOMIC DNA]</scope>
    <source>
        <strain evidence="9 10">DSM 16077</strain>
    </source>
</reference>
<evidence type="ECO:0000256" key="5">
    <source>
        <dbReference type="ARBA" id="ARBA00022989"/>
    </source>
</evidence>
<dbReference type="Gene3D" id="3.30.420.270">
    <property type="match status" value="1"/>
</dbReference>
<dbReference type="PANTHER" id="PTHR30558:SF13">
    <property type="entry name" value="BIOPOLYMER TRANSPORT PROTEIN EXBD2"/>
    <property type="match status" value="1"/>
</dbReference>
<keyword evidence="7" id="KW-0653">Protein transport</keyword>
<dbReference type="Pfam" id="PF02472">
    <property type="entry name" value="ExbD"/>
    <property type="match status" value="1"/>
</dbReference>
<dbReference type="GO" id="GO:0005886">
    <property type="term" value="C:plasma membrane"/>
    <property type="evidence" value="ECO:0007669"/>
    <property type="project" value="UniProtKB-SubCell"/>
</dbReference>